<organism evidence="1 2">
    <name type="scientific">Acaulospora colombiana</name>
    <dbReference type="NCBI Taxonomy" id="27376"/>
    <lineage>
        <taxon>Eukaryota</taxon>
        <taxon>Fungi</taxon>
        <taxon>Fungi incertae sedis</taxon>
        <taxon>Mucoromycota</taxon>
        <taxon>Glomeromycotina</taxon>
        <taxon>Glomeromycetes</taxon>
        <taxon>Diversisporales</taxon>
        <taxon>Acaulosporaceae</taxon>
        <taxon>Acaulospora</taxon>
    </lineage>
</organism>
<dbReference type="Proteomes" id="UP000789525">
    <property type="component" value="Unassembled WGS sequence"/>
</dbReference>
<evidence type="ECO:0000313" key="2">
    <source>
        <dbReference type="Proteomes" id="UP000789525"/>
    </source>
</evidence>
<gene>
    <name evidence="1" type="ORF">ACOLOM_LOCUS6014</name>
</gene>
<dbReference type="EMBL" id="CAJVPT010011839">
    <property type="protein sequence ID" value="CAG8582422.1"/>
    <property type="molecule type" value="Genomic_DNA"/>
</dbReference>
<proteinExistence type="predicted"/>
<sequence length="693" mass="75633">MVWGVKGSWRAHLHSPTDTGNRSSEQTEPGVPQSRLSAAKPLPPSEREQSPLATTQGTSTSRTDPIPDGNLTQASNTHRSTVGTEKDQESKTTGAGDRGELETKKEDVTAPTSSEGNPEQNFMSRENKPSVTIPQLQWTQPSSSSSDIMSPANEGPSLSRRNSKYASGWSSRRNSRRSSKHSSVTSLVSTRPAPPSPASSNPSRRTSQAYPFPPTPSRRQSTHSQISDHSTERSPSQKNSSSSLHRSFQNANRTGTLSISNSRRQSTLAISFTNPALTTDISDPPDTGSSQSPLKVVGEGETPTPADKVPLPPTNPSVQDDQSINSNLDAVTGFPSRADSTPKYENPIQRNFSSTSASTSGSASSTPSRVAARHANELEAAYASFYSSVADTATSEAGKEPGPTNASHSNEGMDLEDIQWYRDHPIVVRDYAFEEDDERFSKVPLELKPASERPSQHRIVGQHRWDVTYNEDEDEDEWGWPIGTITGGSVPLSAPITGGQRAELKNRSRAWNGLGNRGVGGRWTEISEEESSGFYEESGEEEHEDNEIPTPNDGDEEDDSFTGDVHTPLHSFSHPRLHDPHLDHEMDGVDGDEDSSPESSDREDYSLRPGIYRVLFAFTAESPAEMSVNEDQLIRVLGRGGGEGWVVALRSWTPEDTLPDMRAPTEEANHEEEHGLVPESYIELYRVGTSADY</sequence>
<reference evidence="1" key="1">
    <citation type="submission" date="2021-06" db="EMBL/GenBank/DDBJ databases">
        <authorList>
            <person name="Kallberg Y."/>
            <person name="Tangrot J."/>
            <person name="Rosling A."/>
        </authorList>
    </citation>
    <scope>NUCLEOTIDE SEQUENCE</scope>
    <source>
        <strain evidence="1">CL356</strain>
    </source>
</reference>
<name>A0ACA9MDF8_9GLOM</name>
<comment type="caution">
    <text evidence="1">The sequence shown here is derived from an EMBL/GenBank/DDBJ whole genome shotgun (WGS) entry which is preliminary data.</text>
</comment>
<accession>A0ACA9MDF8</accession>
<keyword evidence="2" id="KW-1185">Reference proteome</keyword>
<protein>
    <submittedName>
        <fullName evidence="1">5399_t:CDS:1</fullName>
    </submittedName>
</protein>
<evidence type="ECO:0000313" key="1">
    <source>
        <dbReference type="EMBL" id="CAG8582422.1"/>
    </source>
</evidence>